<dbReference type="Pfam" id="PF13585">
    <property type="entry name" value="CHU_C"/>
    <property type="match status" value="1"/>
</dbReference>
<reference evidence="1 2" key="1">
    <citation type="submission" date="2018-03" db="EMBL/GenBank/DDBJ databases">
        <title>Genomic Encyclopedia of Archaeal and Bacterial Type Strains, Phase II (KMG-II): from individual species to whole genera.</title>
        <authorList>
            <person name="Goeker M."/>
        </authorList>
    </citation>
    <scope>NUCLEOTIDE SEQUENCE [LARGE SCALE GENOMIC DNA]</scope>
    <source>
        <strain evidence="1 2">DSM 28354</strain>
    </source>
</reference>
<dbReference type="OrthoDB" id="1097758at2"/>
<evidence type="ECO:0000313" key="1">
    <source>
        <dbReference type="EMBL" id="PRY40087.1"/>
    </source>
</evidence>
<dbReference type="InterPro" id="IPR026341">
    <property type="entry name" value="T9SS_type_B"/>
</dbReference>
<keyword evidence="2" id="KW-1185">Reference proteome</keyword>
<dbReference type="Proteomes" id="UP000238375">
    <property type="component" value="Unassembled WGS sequence"/>
</dbReference>
<dbReference type="RefSeq" id="WP_106137712.1">
    <property type="nucleotide sequence ID" value="NZ_PVTE01000007.1"/>
</dbReference>
<protein>
    <submittedName>
        <fullName evidence="1">Gliding motility-associated-like protein</fullName>
    </submittedName>
</protein>
<dbReference type="NCBIfam" id="TIGR04131">
    <property type="entry name" value="Bac_Flav_CTERM"/>
    <property type="match status" value="1"/>
</dbReference>
<organism evidence="1 2">
    <name type="scientific">Spirosoma oryzae</name>
    <dbReference type="NCBI Taxonomy" id="1469603"/>
    <lineage>
        <taxon>Bacteria</taxon>
        <taxon>Pseudomonadati</taxon>
        <taxon>Bacteroidota</taxon>
        <taxon>Cytophagia</taxon>
        <taxon>Cytophagales</taxon>
        <taxon>Cytophagaceae</taxon>
        <taxon>Spirosoma</taxon>
    </lineage>
</organism>
<name>A0A2T0T354_9BACT</name>
<gene>
    <name evidence="1" type="ORF">CLV58_107181</name>
</gene>
<accession>A0A2T0T354</accession>
<dbReference type="Gene3D" id="2.60.120.260">
    <property type="entry name" value="Galactose-binding domain-like"/>
    <property type="match status" value="1"/>
</dbReference>
<comment type="caution">
    <text evidence="1">The sequence shown here is derived from an EMBL/GenBank/DDBJ whole genome shotgun (WGS) entry which is preliminary data.</text>
</comment>
<sequence>MHIPTHRCSKLIRSAWFTLCLLGWAVVLTIWSGAPLRAQSCTGGPPELAVDESFGRLGSPASLSNRTRYQLTTVACPLDGQYSLTDHVDGSCYNSLWHTISQDHTPGETGGLMMVVNGAPGAGEVFSQLATGLCGQTTYEFSLWGINLLRPGICTDPILPNLTLRVEAADGTVLQNIDFGSIPLSATPVWNRFATLFTTPASTEGVIIKLINNQGDLGCGNDMAIDDVQVKQCTSCPAMPVFVPDVFTPNGDGTNDVLGVFLTGATAFTMTVYDRWGSPVFYSNSLDQRWDGTDKGTPCLAGTYTWLLTYRQTGADPNDKPIVHRGQVVLAR</sequence>
<dbReference type="EMBL" id="PVTE01000007">
    <property type="protein sequence ID" value="PRY40087.1"/>
    <property type="molecule type" value="Genomic_DNA"/>
</dbReference>
<proteinExistence type="predicted"/>
<evidence type="ECO:0000313" key="2">
    <source>
        <dbReference type="Proteomes" id="UP000238375"/>
    </source>
</evidence>
<dbReference type="AlphaFoldDB" id="A0A2T0T354"/>